<dbReference type="PATRIC" id="fig|345309.4.peg.178"/>
<protein>
    <submittedName>
        <fullName evidence="2">Uncharacterized protein</fullName>
    </submittedName>
</protein>
<keyword evidence="3" id="KW-1185">Reference proteome</keyword>
<dbReference type="AlphaFoldDB" id="A0A0F3L2C7"/>
<accession>A0A0F3L2C7</accession>
<keyword evidence="1" id="KW-0732">Signal</keyword>
<evidence type="ECO:0000256" key="1">
    <source>
        <dbReference type="SAM" id="SignalP"/>
    </source>
</evidence>
<sequence>MWRLSVVPVLAAVCLASSPVRAQMATAAPPLIPVDAQAHRGVVDDTYIIAPKRLADATLQGVKNYADEGDIAAGVSLRYGIDNAEWVVADVFIYPAGQGDEPKMLARAVEDFRESVAFAERQEIYRNVWWGDEAPYTAKLGGGRKQAGRFLPIVFDSQHDMLTSRTYLFFRKLYYVKVRLSTTVEAVDSLSENADPFISSLLDGIDIVSVGTCGRKLDIASLEPGQAPAADMADGVSPDGYRVALRATKAGTPTYGPQTAKTMALALKRQVAGGCTTLQYNPPLEDDNRTVLHLQFGPDDWGATARPVN</sequence>
<comment type="caution">
    <text evidence="2">The sequence shown here is derived from an EMBL/GenBank/DDBJ whole genome shotgun (WGS) entry which is preliminary data.</text>
</comment>
<gene>
    <name evidence="2" type="ORF">VI08_00870</name>
</gene>
<evidence type="ECO:0000313" key="2">
    <source>
        <dbReference type="EMBL" id="KJV37392.1"/>
    </source>
</evidence>
<reference evidence="2 3" key="1">
    <citation type="submission" date="2015-03" db="EMBL/GenBank/DDBJ databases">
        <title>Draft genome sequence of Luteibacter yeojuensis strain SU11.</title>
        <authorList>
            <person name="Sulaiman J."/>
            <person name="Priya K."/>
            <person name="Chan K.-G."/>
        </authorList>
    </citation>
    <scope>NUCLEOTIDE SEQUENCE [LARGE SCALE GENOMIC DNA]</scope>
    <source>
        <strain evidence="2 3">SU11</strain>
    </source>
</reference>
<feature type="signal peptide" evidence="1">
    <location>
        <begin position="1"/>
        <end position="22"/>
    </location>
</feature>
<name>A0A0F3L2C7_9GAMM</name>
<proteinExistence type="predicted"/>
<dbReference type="Proteomes" id="UP000033651">
    <property type="component" value="Unassembled WGS sequence"/>
</dbReference>
<organism evidence="2 3">
    <name type="scientific">Luteibacter yeojuensis</name>
    <dbReference type="NCBI Taxonomy" id="345309"/>
    <lineage>
        <taxon>Bacteria</taxon>
        <taxon>Pseudomonadati</taxon>
        <taxon>Pseudomonadota</taxon>
        <taxon>Gammaproteobacteria</taxon>
        <taxon>Lysobacterales</taxon>
        <taxon>Rhodanobacteraceae</taxon>
        <taxon>Luteibacter</taxon>
    </lineage>
</organism>
<feature type="chain" id="PRO_5002463740" evidence="1">
    <location>
        <begin position="23"/>
        <end position="309"/>
    </location>
</feature>
<evidence type="ECO:0000313" key="3">
    <source>
        <dbReference type="Proteomes" id="UP000033651"/>
    </source>
</evidence>
<dbReference type="EMBL" id="JZRB01000001">
    <property type="protein sequence ID" value="KJV37392.1"/>
    <property type="molecule type" value="Genomic_DNA"/>
</dbReference>